<comment type="caution">
    <text evidence="2">The sequence shown here is derived from an EMBL/GenBank/DDBJ whole genome shotgun (WGS) entry which is preliminary data.</text>
</comment>
<dbReference type="Gene3D" id="1.20.1270.60">
    <property type="entry name" value="Arfaptin homology (AH) domain/BAR domain"/>
    <property type="match status" value="1"/>
</dbReference>
<evidence type="ECO:0000313" key="2">
    <source>
        <dbReference type="EMBL" id="KAG9954417.1"/>
    </source>
</evidence>
<dbReference type="SUPFAM" id="SSF103657">
    <property type="entry name" value="BAR/IMD domain-like"/>
    <property type="match status" value="1"/>
</dbReference>
<dbReference type="EMBL" id="JAHFXS010004507">
    <property type="protein sequence ID" value="KAG9954417.1"/>
    <property type="molecule type" value="Genomic_DNA"/>
</dbReference>
<dbReference type="AlphaFoldDB" id="A0A9P8JKF1"/>
<organism evidence="2 3">
    <name type="scientific">Aureobasidium melanogenum</name>
    <name type="common">Aureobasidium pullulans var. melanogenum</name>
    <dbReference type="NCBI Taxonomy" id="46634"/>
    <lineage>
        <taxon>Eukaryota</taxon>
        <taxon>Fungi</taxon>
        <taxon>Dikarya</taxon>
        <taxon>Ascomycota</taxon>
        <taxon>Pezizomycotina</taxon>
        <taxon>Dothideomycetes</taxon>
        <taxon>Dothideomycetidae</taxon>
        <taxon>Dothideales</taxon>
        <taxon>Saccotheciaceae</taxon>
        <taxon>Aureobasidium</taxon>
    </lineage>
</organism>
<dbReference type="Pfam" id="PF16746">
    <property type="entry name" value="BAR_3"/>
    <property type="match status" value="1"/>
</dbReference>
<accession>A0A9P8JKF1</accession>
<gene>
    <name evidence="2" type="ORF">KCU98_g17784</name>
</gene>
<keyword evidence="3" id="KW-1185">Reference proteome</keyword>
<sequence length="208" mass="23963">MATPDDADNGLQPSLQPVGRPLDLVPVQLKEAALDSPTFRAVAVHYANQVEGIEKWLRDYVKQSQKFADRFASIQKEFDNFDHFPPPPPENMSQAVMDHDYTLLAITRYSQNTTQYLNWVFTNVARSRQTMIEPLLRFIDGTDSPLRQFNQARRALERTQAIFDAEMTRYLAQAKTKEASSLREDAFKLHEDRKAYLRASMDYCIMAP</sequence>
<name>A0A9P8JKF1_AURME</name>
<reference evidence="2" key="2">
    <citation type="submission" date="2021-08" db="EMBL/GenBank/DDBJ databases">
        <authorList>
            <person name="Gostincar C."/>
            <person name="Sun X."/>
            <person name="Song Z."/>
            <person name="Gunde-Cimerman N."/>
        </authorList>
    </citation>
    <scope>NUCLEOTIDE SEQUENCE</scope>
    <source>
        <strain evidence="2">EXF-9298</strain>
    </source>
</reference>
<feature type="domain" description="BAR" evidence="1">
    <location>
        <begin position="28"/>
        <end position="205"/>
    </location>
</feature>
<evidence type="ECO:0000259" key="1">
    <source>
        <dbReference type="Pfam" id="PF16746"/>
    </source>
</evidence>
<evidence type="ECO:0000313" key="3">
    <source>
        <dbReference type="Proteomes" id="UP000729357"/>
    </source>
</evidence>
<dbReference type="Proteomes" id="UP000729357">
    <property type="component" value="Unassembled WGS sequence"/>
</dbReference>
<dbReference type="InterPro" id="IPR004148">
    <property type="entry name" value="BAR_dom"/>
</dbReference>
<dbReference type="InterPro" id="IPR027267">
    <property type="entry name" value="AH/BAR_dom_sf"/>
</dbReference>
<protein>
    <recommendedName>
        <fullName evidence="1">BAR domain-containing protein</fullName>
    </recommendedName>
</protein>
<dbReference type="GO" id="GO:0005737">
    <property type="term" value="C:cytoplasm"/>
    <property type="evidence" value="ECO:0007669"/>
    <property type="project" value="InterPro"/>
</dbReference>
<proteinExistence type="predicted"/>
<feature type="non-terminal residue" evidence="2">
    <location>
        <position position="208"/>
    </location>
</feature>
<dbReference type="PANTHER" id="PTHR14248">
    <property type="entry name" value="CYCLIN Y, ISOFORM A"/>
    <property type="match status" value="1"/>
</dbReference>
<reference evidence="2" key="1">
    <citation type="journal article" date="2021" name="J Fungi (Basel)">
        <title>Virulence traits and population genomics of the black yeast Aureobasidium melanogenum.</title>
        <authorList>
            <person name="Cernosa A."/>
            <person name="Sun X."/>
            <person name="Gostincar C."/>
            <person name="Fang C."/>
            <person name="Gunde-Cimerman N."/>
            <person name="Song Z."/>
        </authorList>
    </citation>
    <scope>NUCLEOTIDE SEQUENCE</scope>
    <source>
        <strain evidence="2">EXF-9298</strain>
    </source>
</reference>